<dbReference type="Gene3D" id="3.30.1060.10">
    <property type="entry name" value="Peptide methionine sulphoxide reductase MsrA"/>
    <property type="match status" value="1"/>
</dbReference>
<dbReference type="SUPFAM" id="SSF55068">
    <property type="entry name" value="Peptide methionine sulfoxide reductase"/>
    <property type="match status" value="1"/>
</dbReference>
<dbReference type="Pfam" id="PF01625">
    <property type="entry name" value="PMSR"/>
    <property type="match status" value="1"/>
</dbReference>
<comment type="similarity">
    <text evidence="4">Belongs to the MsrA Met sulfoxide reductase family.</text>
</comment>
<evidence type="ECO:0000256" key="5">
    <source>
        <dbReference type="SAM" id="SignalP"/>
    </source>
</evidence>
<feature type="active site" evidence="4">
    <location>
        <position position="63"/>
    </location>
</feature>
<evidence type="ECO:0000313" key="7">
    <source>
        <dbReference type="EMBL" id="TVT40231.1"/>
    </source>
</evidence>
<accession>A0A558BUQ1</accession>
<dbReference type="HAMAP" id="MF_01401">
    <property type="entry name" value="MsrA"/>
    <property type="match status" value="1"/>
</dbReference>
<organism evidence="7 8">
    <name type="scientific">Hymenobacter setariae</name>
    <dbReference type="NCBI Taxonomy" id="2594794"/>
    <lineage>
        <taxon>Bacteria</taxon>
        <taxon>Pseudomonadati</taxon>
        <taxon>Bacteroidota</taxon>
        <taxon>Cytophagia</taxon>
        <taxon>Cytophagales</taxon>
        <taxon>Hymenobacteraceae</taxon>
        <taxon>Hymenobacter</taxon>
    </lineage>
</organism>
<dbReference type="OrthoDB" id="4174719at2"/>
<keyword evidence="5" id="KW-0732">Signal</keyword>
<feature type="signal peptide" evidence="5">
    <location>
        <begin position="1"/>
        <end position="27"/>
    </location>
</feature>
<keyword evidence="1 4" id="KW-0560">Oxidoreductase</keyword>
<dbReference type="InterPro" id="IPR002569">
    <property type="entry name" value="Met_Sox_Rdtase_MsrA_dom"/>
</dbReference>
<protein>
    <recommendedName>
        <fullName evidence="4">Peptide methionine sulfoxide reductase MsrA</fullName>
        <shortName evidence="4">Protein-methionine-S-oxide reductase</shortName>
        <ecNumber evidence="4">1.8.4.11</ecNumber>
    </recommendedName>
    <alternativeName>
        <fullName evidence="4">Peptide-methionine (S)-S-oxide reductase</fullName>
        <shortName evidence="4">Peptide Met(O) reductase</shortName>
    </alternativeName>
</protein>
<dbReference type="AlphaFoldDB" id="A0A558BUQ1"/>
<proteinExistence type="inferred from homology"/>
<evidence type="ECO:0000259" key="6">
    <source>
        <dbReference type="Pfam" id="PF01625"/>
    </source>
</evidence>
<comment type="catalytic activity">
    <reaction evidence="2 4">
        <text>L-methionyl-[protein] + [thioredoxin]-disulfide + H2O = L-methionyl-(S)-S-oxide-[protein] + [thioredoxin]-dithiol</text>
        <dbReference type="Rhea" id="RHEA:14217"/>
        <dbReference type="Rhea" id="RHEA-COMP:10698"/>
        <dbReference type="Rhea" id="RHEA-COMP:10700"/>
        <dbReference type="Rhea" id="RHEA-COMP:12313"/>
        <dbReference type="Rhea" id="RHEA-COMP:12315"/>
        <dbReference type="ChEBI" id="CHEBI:15377"/>
        <dbReference type="ChEBI" id="CHEBI:16044"/>
        <dbReference type="ChEBI" id="CHEBI:29950"/>
        <dbReference type="ChEBI" id="CHEBI:44120"/>
        <dbReference type="ChEBI" id="CHEBI:50058"/>
        <dbReference type="EC" id="1.8.4.11"/>
    </reaction>
</comment>
<evidence type="ECO:0000256" key="3">
    <source>
        <dbReference type="ARBA" id="ARBA00048782"/>
    </source>
</evidence>
<keyword evidence="8" id="KW-1185">Reference proteome</keyword>
<dbReference type="EMBL" id="VMRJ01000003">
    <property type="protein sequence ID" value="TVT40231.1"/>
    <property type="molecule type" value="Genomic_DNA"/>
</dbReference>
<dbReference type="PROSITE" id="PS51257">
    <property type="entry name" value="PROKAR_LIPOPROTEIN"/>
    <property type="match status" value="1"/>
</dbReference>
<feature type="domain" description="Peptide methionine sulphoxide reductase MsrA" evidence="6">
    <location>
        <begin position="56"/>
        <end position="208"/>
    </location>
</feature>
<evidence type="ECO:0000256" key="1">
    <source>
        <dbReference type="ARBA" id="ARBA00023002"/>
    </source>
</evidence>
<dbReference type="InterPro" id="IPR036509">
    <property type="entry name" value="Met_Sox_Rdtase_MsrA_sf"/>
</dbReference>
<comment type="catalytic activity">
    <reaction evidence="3 4">
        <text>[thioredoxin]-disulfide + L-methionine + H2O = L-methionine (S)-S-oxide + [thioredoxin]-dithiol</text>
        <dbReference type="Rhea" id="RHEA:19993"/>
        <dbReference type="Rhea" id="RHEA-COMP:10698"/>
        <dbReference type="Rhea" id="RHEA-COMP:10700"/>
        <dbReference type="ChEBI" id="CHEBI:15377"/>
        <dbReference type="ChEBI" id="CHEBI:29950"/>
        <dbReference type="ChEBI" id="CHEBI:50058"/>
        <dbReference type="ChEBI" id="CHEBI:57844"/>
        <dbReference type="ChEBI" id="CHEBI:58772"/>
        <dbReference type="EC" id="1.8.4.11"/>
    </reaction>
</comment>
<comment type="caution">
    <text evidence="7">The sequence shown here is derived from an EMBL/GenBank/DDBJ whole genome shotgun (WGS) entry which is preliminary data.</text>
</comment>
<feature type="chain" id="PRO_5021734888" description="Peptide methionine sulfoxide reductase MsrA" evidence="5">
    <location>
        <begin position="28"/>
        <end position="232"/>
    </location>
</feature>
<dbReference type="EC" id="1.8.4.11" evidence="4"/>
<dbReference type="Proteomes" id="UP000317624">
    <property type="component" value="Unassembled WGS sequence"/>
</dbReference>
<comment type="function">
    <text evidence="4">Has an important function as a repair enzyme for proteins that have been inactivated by oxidation. Catalyzes the reversible oxidation-reduction of methionine sulfoxide in proteins to methionine.</text>
</comment>
<dbReference type="PANTHER" id="PTHR43774">
    <property type="entry name" value="PEPTIDE METHIONINE SULFOXIDE REDUCTASE"/>
    <property type="match status" value="1"/>
</dbReference>
<reference evidence="7 8" key="1">
    <citation type="submission" date="2019-07" db="EMBL/GenBank/DDBJ databases">
        <title>Hymenobacter sp. straun FUR1 Genome sequencing and assembly.</title>
        <authorList>
            <person name="Chhetri G."/>
        </authorList>
    </citation>
    <scope>NUCLEOTIDE SEQUENCE [LARGE SCALE GENOMIC DNA]</scope>
    <source>
        <strain evidence="7 8">Fur1</strain>
    </source>
</reference>
<gene>
    <name evidence="4 7" type="primary">msrA</name>
    <name evidence="7" type="ORF">FNT36_12135</name>
</gene>
<dbReference type="GO" id="GO:0008113">
    <property type="term" value="F:peptide-methionine (S)-S-oxide reductase activity"/>
    <property type="evidence" value="ECO:0007669"/>
    <property type="project" value="UniProtKB-UniRule"/>
</dbReference>
<evidence type="ECO:0000256" key="4">
    <source>
        <dbReference type="HAMAP-Rule" id="MF_01401"/>
    </source>
</evidence>
<sequence>MTKLLSAALGLGLFALTACGSQQPAQAQTKAPAPSAAVLSASTAGFAPKNTAGLAQATFAGGCFWAQEEAFEELKGVKQVVSGYAGGTVPKPSYEQVAAQNTGHAETVNIYYDPKVISYQTLASVFFTASHDPTQLNRQGNDTGPEYRSVAFYRTPEEKKIIEQTIAKVNASKQYDAKIVTQVVPFKQFWDAEDYHQGYYRLHPENPYIEAVSARKVEHVRKLFPQELKQAL</sequence>
<dbReference type="PANTHER" id="PTHR43774:SF1">
    <property type="entry name" value="PEPTIDE METHIONINE SULFOXIDE REDUCTASE MSRA 2"/>
    <property type="match status" value="1"/>
</dbReference>
<dbReference type="GO" id="GO:0033744">
    <property type="term" value="F:L-methionine:thioredoxin-disulfide S-oxidoreductase activity"/>
    <property type="evidence" value="ECO:0007669"/>
    <property type="project" value="RHEA"/>
</dbReference>
<dbReference type="RefSeq" id="WP_144847934.1">
    <property type="nucleotide sequence ID" value="NZ_VMRJ01000003.1"/>
</dbReference>
<evidence type="ECO:0000256" key="2">
    <source>
        <dbReference type="ARBA" id="ARBA00047806"/>
    </source>
</evidence>
<dbReference type="NCBIfam" id="TIGR00401">
    <property type="entry name" value="msrA"/>
    <property type="match status" value="1"/>
</dbReference>
<evidence type="ECO:0000313" key="8">
    <source>
        <dbReference type="Proteomes" id="UP000317624"/>
    </source>
</evidence>
<name>A0A558BUQ1_9BACT</name>